<feature type="compositionally biased region" description="Polar residues" evidence="1">
    <location>
        <begin position="429"/>
        <end position="438"/>
    </location>
</feature>
<feature type="region of interest" description="Disordered" evidence="1">
    <location>
        <begin position="82"/>
        <end position="137"/>
    </location>
</feature>
<evidence type="ECO:0000313" key="3">
    <source>
        <dbReference type="Proteomes" id="UP000235672"/>
    </source>
</evidence>
<feature type="compositionally biased region" description="Polar residues" evidence="1">
    <location>
        <begin position="120"/>
        <end position="131"/>
    </location>
</feature>
<dbReference type="Proteomes" id="UP000235672">
    <property type="component" value="Unassembled WGS sequence"/>
</dbReference>
<evidence type="ECO:0000313" key="2">
    <source>
        <dbReference type="EMBL" id="PMD25051.1"/>
    </source>
</evidence>
<accession>A0A2J6QFK9</accession>
<feature type="region of interest" description="Disordered" evidence="1">
    <location>
        <begin position="193"/>
        <end position="214"/>
    </location>
</feature>
<feature type="compositionally biased region" description="Basic and acidic residues" evidence="1">
    <location>
        <begin position="193"/>
        <end position="202"/>
    </location>
</feature>
<keyword evidence="3" id="KW-1185">Reference proteome</keyword>
<gene>
    <name evidence="2" type="ORF">NA56DRAFT_468397</name>
</gene>
<feature type="region of interest" description="Disordered" evidence="1">
    <location>
        <begin position="429"/>
        <end position="451"/>
    </location>
</feature>
<dbReference type="EMBL" id="KZ613471">
    <property type="protein sequence ID" value="PMD25051.1"/>
    <property type="molecule type" value="Genomic_DNA"/>
</dbReference>
<organism evidence="2 3">
    <name type="scientific">Hyaloscypha hepaticicola</name>
    <dbReference type="NCBI Taxonomy" id="2082293"/>
    <lineage>
        <taxon>Eukaryota</taxon>
        <taxon>Fungi</taxon>
        <taxon>Dikarya</taxon>
        <taxon>Ascomycota</taxon>
        <taxon>Pezizomycotina</taxon>
        <taxon>Leotiomycetes</taxon>
        <taxon>Helotiales</taxon>
        <taxon>Hyaloscyphaceae</taxon>
        <taxon>Hyaloscypha</taxon>
    </lineage>
</organism>
<name>A0A2J6QFK9_9HELO</name>
<reference evidence="2 3" key="1">
    <citation type="submission" date="2016-05" db="EMBL/GenBank/DDBJ databases">
        <title>A degradative enzymes factory behind the ericoid mycorrhizal symbiosis.</title>
        <authorList>
            <consortium name="DOE Joint Genome Institute"/>
            <person name="Martino E."/>
            <person name="Morin E."/>
            <person name="Grelet G."/>
            <person name="Kuo A."/>
            <person name="Kohler A."/>
            <person name="Daghino S."/>
            <person name="Barry K."/>
            <person name="Choi C."/>
            <person name="Cichocki N."/>
            <person name="Clum A."/>
            <person name="Copeland A."/>
            <person name="Hainaut M."/>
            <person name="Haridas S."/>
            <person name="Labutti K."/>
            <person name="Lindquist E."/>
            <person name="Lipzen A."/>
            <person name="Khouja H.-R."/>
            <person name="Murat C."/>
            <person name="Ohm R."/>
            <person name="Olson A."/>
            <person name="Spatafora J."/>
            <person name="Veneault-Fourrey C."/>
            <person name="Henrissat B."/>
            <person name="Grigoriev I."/>
            <person name="Martin F."/>
            <person name="Perotto S."/>
        </authorList>
    </citation>
    <scope>NUCLEOTIDE SEQUENCE [LARGE SCALE GENOMIC DNA]</scope>
    <source>
        <strain evidence="2 3">UAMH 7357</strain>
    </source>
</reference>
<proteinExistence type="predicted"/>
<protein>
    <submittedName>
        <fullName evidence="2">Uncharacterized protein</fullName>
    </submittedName>
</protein>
<sequence>MESDPTIFYKPWLQQQNHSSSSPIARGMEMDVPLGRFFPRPASHQSIKRLHPTPNDIPSNRYWNEDTKTWETPIHREMTASRHLLNSDTKQPPTLTRTPLTSRRYSKEGLRNSVPPPTPSSHKIPQLTGSEPRSEMPFPEKYQRIDQRTISPAPSGYLESLYDQPETSLILEDEAGFSGSRQNNEQENYRDIVQEEESRRSSGDSLPNPEHLGPGILRPFYKVSGQMVDAISPVNSFRHKERPTKAHSRKLEQNESTALRDVLADERARQDERRSWSFENNVESQCKHELREADSSNLMPGPLVLRPKRQTEKFVLNTKKSRLRNMRDPVEREINEMLSSMHETKLYNTPITPVVDKGNNSTKMVPPPLKLKHRIFGTGNHPLKSPFPFRQGPDIPETIDETGPNERTVNKRITGAMKHLSLSRTYSQRNVISNSARSPSGPDTPLPGKSPLKAFFPAVETTMQKGGVHIQEAVTKVKKTVRFQTSDVKRRESLKKSLVYVGISDQSPDGRVTEWL</sequence>
<evidence type="ECO:0000256" key="1">
    <source>
        <dbReference type="SAM" id="MobiDB-lite"/>
    </source>
</evidence>
<dbReference type="OrthoDB" id="3545168at2759"/>
<dbReference type="AlphaFoldDB" id="A0A2J6QFK9"/>
<feature type="compositionally biased region" description="Low complexity" evidence="1">
    <location>
        <begin position="92"/>
        <end position="103"/>
    </location>
</feature>